<evidence type="ECO:0000256" key="1">
    <source>
        <dbReference type="SAM" id="MobiDB-lite"/>
    </source>
</evidence>
<name>A0A9W6BI51_9CHLO</name>
<feature type="region of interest" description="Disordered" evidence="1">
    <location>
        <begin position="915"/>
        <end position="947"/>
    </location>
</feature>
<comment type="caution">
    <text evidence="2">The sequence shown here is derived from an EMBL/GenBank/DDBJ whole genome shotgun (WGS) entry which is preliminary data.</text>
</comment>
<feature type="compositionally biased region" description="Low complexity" evidence="1">
    <location>
        <begin position="728"/>
        <end position="738"/>
    </location>
</feature>
<dbReference type="EMBL" id="BRXU01000006">
    <property type="protein sequence ID" value="GLC52564.1"/>
    <property type="molecule type" value="Genomic_DNA"/>
</dbReference>
<keyword evidence="3" id="KW-1185">Reference proteome</keyword>
<reference evidence="2 3" key="1">
    <citation type="journal article" date="2023" name="Commun. Biol.">
        <title>Reorganization of the ancestral sex-determining regions during the evolution of trioecy in Pleodorina starrii.</title>
        <authorList>
            <person name="Takahashi K."/>
            <person name="Suzuki S."/>
            <person name="Kawai-Toyooka H."/>
            <person name="Yamamoto K."/>
            <person name="Hamaji T."/>
            <person name="Ootsuki R."/>
            <person name="Yamaguchi H."/>
            <person name="Kawachi M."/>
            <person name="Higashiyama T."/>
            <person name="Nozaki H."/>
        </authorList>
    </citation>
    <scope>NUCLEOTIDE SEQUENCE [LARGE SCALE GENOMIC DNA]</scope>
    <source>
        <strain evidence="2 3">NIES-4479</strain>
    </source>
</reference>
<evidence type="ECO:0000313" key="3">
    <source>
        <dbReference type="Proteomes" id="UP001165080"/>
    </source>
</evidence>
<feature type="compositionally biased region" description="Gly residues" evidence="1">
    <location>
        <begin position="1028"/>
        <end position="1044"/>
    </location>
</feature>
<feature type="region of interest" description="Disordered" evidence="1">
    <location>
        <begin position="808"/>
        <end position="828"/>
    </location>
</feature>
<dbReference type="OrthoDB" id="562884at2759"/>
<feature type="region of interest" description="Disordered" evidence="1">
    <location>
        <begin position="1139"/>
        <end position="1159"/>
    </location>
</feature>
<evidence type="ECO:0000313" key="2">
    <source>
        <dbReference type="EMBL" id="GLC52564.1"/>
    </source>
</evidence>
<protein>
    <submittedName>
        <fullName evidence="2">Uncharacterized protein</fullName>
    </submittedName>
</protein>
<dbReference type="AlphaFoldDB" id="A0A9W6BI51"/>
<dbReference type="Proteomes" id="UP001165080">
    <property type="component" value="Unassembled WGS sequence"/>
</dbReference>
<feature type="region of interest" description="Disordered" evidence="1">
    <location>
        <begin position="1084"/>
        <end position="1104"/>
    </location>
</feature>
<accession>A0A9W6BI51</accession>
<sequence>MPPRTARAKRAVQSAAARAWDRAINHLKDIGTEIQRAAEAGQCCVLSEAEVDGCLNDLSVIITHADNDNDSATPGVWAALTKSGGAACMLAIHGVSARVSCAALAPGIPDSLRLLHAKLRAKLSKELAQVFHDVEARLPKRDARSIARGLLASHLLRCYAALLVDATRPLMAQLQQHVQEPAAAAGGAGSGSHNCMTPNRRLVKALSDLLNELADVVWFLTEVDIHYDTLEPCSEAIGNRLGDELAGSGLLELASRAMLLLAACEGCGREAATLVEPFFTSINLVRHRLPDAGALLAASPSLSFLLAAHVTRLAAALNGGDTAGLPPSAAHWSAPLLMRAGGAAAAGAAPRQLDFTDAEIGAVITLAQLALSLWNASCRIATLEGPPPMLFRTLTPALLGRHAPPPPPDGPGPPRSLRAAAYDYLRTLELTTAFVDFTQALAASGEEGSEEMERMLAGPGMRQQMNKVAAVARAEAELVRRMAAPAADAPPHNAVATVDLCLRLTTAVWRVLEGGGGGGGSAAAAGRAAPPPRLLQLSSAAAASLAYDALMCAKGACNMVSALASRKELPARAVERVEACWREWLAFAGLKAGVAGVAGARALEGWDWGMVGAMLALDPARGNEVPLTEPAVSVAAVIAAGYLPTMTWMLRIVDGLDCDQARSSSLFVAAMTPTVRGTSGAWQQLLAFAPLQDVTQFVDVLADLILKAAMALPEGSFPHAAAADDDGPSAAAGARAGAGAAGGGRPCVAAGQGRPDKKVWQVAMRWLRGLDTIVSCGEVNLQQQQQQQQQPKQPAATGAGAGPQLEAATAAAGEQGGGPGSGDAAAAAAAAPAQQQAAAGAGSGLPAANTQLGAAMSYIAVRLLPVVSELLCRLISMDCVIDSQGYPLSRTMDYMLAWMNFLAAAAAEFEPAARQEVGSTTDAAPSSPAAAAGPSSSPTAPSAADPSSASAAAAESWADVLLYDIGAMRLLQAANALRRATGGRNPLEASVDQSVFLLSATMRTQLADWLRRQAAVRRRQAAAAAASVGGGRDAAGSSSGGSSSGGLQEMVREMFESQERATDPRLRFEYLALTEYWAAAAAGDETREQGQGGGGGWGGGGAPAAPRCERIDEFAEALLPSLRATTRCLISPAAARAMQPAAAAAPAPAPAPAPRLRNQ</sequence>
<feature type="region of interest" description="Disordered" evidence="1">
    <location>
        <begin position="722"/>
        <end position="754"/>
    </location>
</feature>
<feature type="compositionally biased region" description="Gly residues" evidence="1">
    <location>
        <begin position="1090"/>
        <end position="1102"/>
    </location>
</feature>
<feature type="region of interest" description="Disordered" evidence="1">
    <location>
        <begin position="1025"/>
        <end position="1046"/>
    </location>
</feature>
<organism evidence="2 3">
    <name type="scientific">Pleodorina starrii</name>
    <dbReference type="NCBI Taxonomy" id="330485"/>
    <lineage>
        <taxon>Eukaryota</taxon>
        <taxon>Viridiplantae</taxon>
        <taxon>Chlorophyta</taxon>
        <taxon>core chlorophytes</taxon>
        <taxon>Chlorophyceae</taxon>
        <taxon>CS clade</taxon>
        <taxon>Chlamydomonadales</taxon>
        <taxon>Volvocaceae</taxon>
        <taxon>Pleodorina</taxon>
    </lineage>
</organism>
<proteinExistence type="predicted"/>
<gene>
    <name evidence="2" type="primary">PLEST003394</name>
    <name evidence="2" type="ORF">PLESTB_000643600</name>
</gene>